<evidence type="ECO:0000313" key="1">
    <source>
        <dbReference type="EMBL" id="KKN42665.1"/>
    </source>
</evidence>
<dbReference type="EMBL" id="LAZR01001566">
    <property type="protein sequence ID" value="KKN42665.1"/>
    <property type="molecule type" value="Genomic_DNA"/>
</dbReference>
<gene>
    <name evidence="1" type="ORF">LCGC14_0711170</name>
</gene>
<name>A0A0F9QEZ7_9ZZZZ</name>
<comment type="caution">
    <text evidence="1">The sequence shown here is derived from an EMBL/GenBank/DDBJ whole genome shotgun (WGS) entry which is preliminary data.</text>
</comment>
<organism evidence="1">
    <name type="scientific">marine sediment metagenome</name>
    <dbReference type="NCBI Taxonomy" id="412755"/>
    <lineage>
        <taxon>unclassified sequences</taxon>
        <taxon>metagenomes</taxon>
        <taxon>ecological metagenomes</taxon>
    </lineage>
</organism>
<proteinExistence type="predicted"/>
<protein>
    <submittedName>
        <fullName evidence="1">Uncharacterized protein</fullName>
    </submittedName>
</protein>
<reference evidence="1" key="1">
    <citation type="journal article" date="2015" name="Nature">
        <title>Complex archaea that bridge the gap between prokaryotes and eukaryotes.</title>
        <authorList>
            <person name="Spang A."/>
            <person name="Saw J.H."/>
            <person name="Jorgensen S.L."/>
            <person name="Zaremba-Niedzwiedzka K."/>
            <person name="Martijn J."/>
            <person name="Lind A.E."/>
            <person name="van Eijk R."/>
            <person name="Schleper C."/>
            <person name="Guy L."/>
            <person name="Ettema T.J."/>
        </authorList>
    </citation>
    <scope>NUCLEOTIDE SEQUENCE</scope>
</reference>
<sequence length="77" mass="8771">MARKITIEDLTGEGLTEAQAKRVVKTLSKPKPRAVFYKFKATEEQVIEVAKAFPHLEFTPRYDARPDKPKGGKKKKK</sequence>
<dbReference type="AlphaFoldDB" id="A0A0F9QEZ7"/>
<accession>A0A0F9QEZ7</accession>